<proteinExistence type="predicted"/>
<name>A0A165FPX3_XYLHT</name>
<dbReference type="GeneID" id="28898132"/>
<feature type="compositionally biased region" description="Low complexity" evidence="1">
    <location>
        <begin position="71"/>
        <end position="84"/>
    </location>
</feature>
<feature type="region of interest" description="Disordered" evidence="1">
    <location>
        <begin position="180"/>
        <end position="219"/>
    </location>
</feature>
<evidence type="ECO:0000313" key="3">
    <source>
        <dbReference type="Proteomes" id="UP000076632"/>
    </source>
</evidence>
<keyword evidence="3" id="KW-1185">Reference proteome</keyword>
<feature type="region of interest" description="Disordered" evidence="1">
    <location>
        <begin position="1"/>
        <end position="33"/>
    </location>
</feature>
<feature type="compositionally biased region" description="Basic and acidic residues" evidence="1">
    <location>
        <begin position="180"/>
        <end position="196"/>
    </location>
</feature>
<dbReference type="EMBL" id="KV407461">
    <property type="protein sequence ID" value="KZF21240.1"/>
    <property type="molecule type" value="Genomic_DNA"/>
</dbReference>
<gene>
    <name evidence="2" type="ORF">L228DRAFT_249025</name>
</gene>
<feature type="region of interest" description="Disordered" evidence="1">
    <location>
        <begin position="68"/>
        <end position="106"/>
    </location>
</feature>
<dbReference type="AlphaFoldDB" id="A0A165FPX3"/>
<evidence type="ECO:0000313" key="2">
    <source>
        <dbReference type="EMBL" id="KZF21240.1"/>
    </source>
</evidence>
<evidence type="ECO:0000256" key="1">
    <source>
        <dbReference type="SAM" id="MobiDB-lite"/>
    </source>
</evidence>
<sequence>MDDQPVQKVEQIEQNTQREHDVQREQEEKEQKERQILYSAWGDRSSKYISPYSRHFNSAVHKPILKVNTNSHTSGSQDSTQGQSEVGSVNQSRYHPYAPQHDQQASSANLLNEQQGRRVSSHNQLSFPSAANNTAYQLQTQQSHRHAQQRAQLILRSETDTSTEPTYRQLRWTPTERMYPDKDTAARDEMKKESRHQMQHSATTRNNKPRTSRNNGAQLRDREHNLLARYELFPGPDQHFLY</sequence>
<accession>A0A165FPX3</accession>
<dbReference type="RefSeq" id="XP_018186795.1">
    <property type="nucleotide sequence ID" value="XM_018332995.1"/>
</dbReference>
<dbReference type="InParanoid" id="A0A165FPX3"/>
<organism evidence="2 3">
    <name type="scientific">Xylona heveae (strain CBS 132557 / TC161)</name>
    <dbReference type="NCBI Taxonomy" id="1328760"/>
    <lineage>
        <taxon>Eukaryota</taxon>
        <taxon>Fungi</taxon>
        <taxon>Dikarya</taxon>
        <taxon>Ascomycota</taxon>
        <taxon>Pezizomycotina</taxon>
        <taxon>Xylonomycetes</taxon>
        <taxon>Xylonales</taxon>
        <taxon>Xylonaceae</taxon>
        <taxon>Xylona</taxon>
    </lineage>
</organism>
<dbReference type="Proteomes" id="UP000076632">
    <property type="component" value="Unassembled WGS sequence"/>
</dbReference>
<feature type="compositionally biased region" description="Basic and acidic residues" evidence="1">
    <location>
        <begin position="16"/>
        <end position="33"/>
    </location>
</feature>
<protein>
    <submittedName>
        <fullName evidence="2">Uncharacterized protein</fullName>
    </submittedName>
</protein>
<reference evidence="2 3" key="1">
    <citation type="journal article" date="2016" name="Fungal Biol.">
        <title>The genome of Xylona heveae provides a window into fungal endophytism.</title>
        <authorList>
            <person name="Gazis R."/>
            <person name="Kuo A."/>
            <person name="Riley R."/>
            <person name="LaButti K."/>
            <person name="Lipzen A."/>
            <person name="Lin J."/>
            <person name="Amirebrahimi M."/>
            <person name="Hesse C.N."/>
            <person name="Spatafora J.W."/>
            <person name="Henrissat B."/>
            <person name="Hainaut M."/>
            <person name="Grigoriev I.V."/>
            <person name="Hibbett D.S."/>
        </authorList>
    </citation>
    <scope>NUCLEOTIDE SEQUENCE [LARGE SCALE GENOMIC DNA]</scope>
    <source>
        <strain evidence="2 3">TC161</strain>
    </source>
</reference>